<keyword evidence="1" id="KW-0521">NADP</keyword>
<reference evidence="5" key="1">
    <citation type="submission" date="2016-10" db="EMBL/GenBank/DDBJ databases">
        <authorList>
            <person name="Varghese N."/>
        </authorList>
    </citation>
    <scope>NUCLEOTIDE SEQUENCE [LARGE SCALE GENOMIC DNA]</scope>
    <source>
        <strain evidence="5">HL 19</strain>
    </source>
</reference>
<dbReference type="InterPro" id="IPR013154">
    <property type="entry name" value="ADH-like_N"/>
</dbReference>
<evidence type="ECO:0000256" key="2">
    <source>
        <dbReference type="ARBA" id="ARBA00023002"/>
    </source>
</evidence>
<protein>
    <submittedName>
        <fullName evidence="4">NADPH2:quinone reductase</fullName>
    </submittedName>
</protein>
<evidence type="ECO:0000256" key="1">
    <source>
        <dbReference type="ARBA" id="ARBA00022857"/>
    </source>
</evidence>
<dbReference type="Pfam" id="PF08240">
    <property type="entry name" value="ADH_N"/>
    <property type="match status" value="1"/>
</dbReference>
<dbReference type="InterPro" id="IPR011032">
    <property type="entry name" value="GroES-like_sf"/>
</dbReference>
<dbReference type="GO" id="GO:0016651">
    <property type="term" value="F:oxidoreductase activity, acting on NAD(P)H"/>
    <property type="evidence" value="ECO:0007669"/>
    <property type="project" value="TreeGrafter"/>
</dbReference>
<dbReference type="InterPro" id="IPR020843">
    <property type="entry name" value="ER"/>
</dbReference>
<accession>A0A0P9C8U5</accession>
<evidence type="ECO:0000313" key="4">
    <source>
        <dbReference type="EMBL" id="SCY53587.1"/>
    </source>
</evidence>
<sequence length="331" mass="35296">MKAVVMPAPGGPDTLRVQEIPDPEPTGERDLLIRLKAAGINPVDTKMRAGGTYGSGDEPVILGCDGAGVVEQAGPGCTRFQPGDEVYFFNGGIGTEQGNYAERTVVDERFVAAKPRTLSFAEAAAVPLVAITAWESLFDHGALQAGQRVLVHAGAGGVGHVALQLAHRAGAKVCTTVGSDEKAAFVRGLEVAETIPYKEVDFVDAALACSEQQGVDLVLDTVGPQVLEASFPAVRFYGRAVTLLDPTGISLKQARLRNLGVFLELMLSPLSFGLTEAREHQAWILEECARMIDNGELRVHLNRTFSLDEAAEAHRLLEEGHMIGKLALSME</sequence>
<gene>
    <name evidence="4" type="ORF">SAMN05661077_2394</name>
</gene>
<dbReference type="SMART" id="SM00829">
    <property type="entry name" value="PKS_ER"/>
    <property type="match status" value="1"/>
</dbReference>
<dbReference type="AlphaFoldDB" id="A0A0P9C8U5"/>
<dbReference type="OrthoDB" id="9787435at2"/>
<name>A0A0P9C8U5_9GAMM</name>
<dbReference type="PATRIC" id="fig|381306.5.peg.2628"/>
<evidence type="ECO:0000259" key="3">
    <source>
        <dbReference type="SMART" id="SM00829"/>
    </source>
</evidence>
<dbReference type="Gene3D" id="3.90.180.10">
    <property type="entry name" value="Medium-chain alcohol dehydrogenases, catalytic domain"/>
    <property type="match status" value="1"/>
</dbReference>
<feature type="domain" description="Enoyl reductase (ER)" evidence="3">
    <location>
        <begin position="10"/>
        <end position="328"/>
    </location>
</feature>
<dbReference type="EMBL" id="FMUN01000007">
    <property type="protein sequence ID" value="SCY53587.1"/>
    <property type="molecule type" value="Genomic_DNA"/>
</dbReference>
<keyword evidence="2" id="KW-0560">Oxidoreductase</keyword>
<organism evidence="4 5">
    <name type="scientific">Thiohalorhabdus denitrificans</name>
    <dbReference type="NCBI Taxonomy" id="381306"/>
    <lineage>
        <taxon>Bacteria</taxon>
        <taxon>Pseudomonadati</taxon>
        <taxon>Pseudomonadota</taxon>
        <taxon>Gammaproteobacteria</taxon>
        <taxon>Thiohalorhabdales</taxon>
        <taxon>Thiohalorhabdaceae</taxon>
        <taxon>Thiohalorhabdus</taxon>
    </lineage>
</organism>
<dbReference type="Pfam" id="PF13602">
    <property type="entry name" value="ADH_zinc_N_2"/>
    <property type="match status" value="1"/>
</dbReference>
<dbReference type="STRING" id="381306.AN478_01370"/>
<evidence type="ECO:0000313" key="5">
    <source>
        <dbReference type="Proteomes" id="UP000183104"/>
    </source>
</evidence>
<dbReference type="Proteomes" id="UP000183104">
    <property type="component" value="Unassembled WGS sequence"/>
</dbReference>
<dbReference type="GO" id="GO:0070402">
    <property type="term" value="F:NADPH binding"/>
    <property type="evidence" value="ECO:0007669"/>
    <property type="project" value="TreeGrafter"/>
</dbReference>
<proteinExistence type="predicted"/>
<dbReference type="InterPro" id="IPR036291">
    <property type="entry name" value="NAD(P)-bd_dom_sf"/>
</dbReference>
<dbReference type="CDD" id="cd08272">
    <property type="entry name" value="MDR6"/>
    <property type="match status" value="1"/>
</dbReference>
<dbReference type="PANTHER" id="PTHR48106:SF18">
    <property type="entry name" value="QUINONE OXIDOREDUCTASE PIG3"/>
    <property type="match status" value="1"/>
</dbReference>
<dbReference type="SUPFAM" id="SSF51735">
    <property type="entry name" value="NAD(P)-binding Rossmann-fold domains"/>
    <property type="match status" value="1"/>
</dbReference>
<dbReference type="RefSeq" id="WP_054964819.1">
    <property type="nucleotide sequence ID" value="NZ_FMUN01000007.1"/>
</dbReference>
<dbReference type="Gene3D" id="3.40.50.720">
    <property type="entry name" value="NAD(P)-binding Rossmann-like Domain"/>
    <property type="match status" value="1"/>
</dbReference>
<dbReference type="PANTHER" id="PTHR48106">
    <property type="entry name" value="QUINONE OXIDOREDUCTASE PIG3-RELATED"/>
    <property type="match status" value="1"/>
</dbReference>
<dbReference type="SUPFAM" id="SSF50129">
    <property type="entry name" value="GroES-like"/>
    <property type="match status" value="1"/>
</dbReference>
<keyword evidence="5" id="KW-1185">Reference proteome</keyword>